<dbReference type="RefSeq" id="WP_090775891.1">
    <property type="nucleotide sequence ID" value="NZ_FMYM01000007.1"/>
</dbReference>
<evidence type="ECO:0000256" key="2">
    <source>
        <dbReference type="HAMAP-Rule" id="MF_00489"/>
    </source>
</evidence>
<comment type="similarity">
    <text evidence="1 2">Belongs to the UPF0178 family.</text>
</comment>
<dbReference type="PANTHER" id="PTHR35146">
    <property type="entry name" value="UPF0178 PROTEIN YAII"/>
    <property type="match status" value="1"/>
</dbReference>
<name>A0A1G6KL79_9BACI</name>
<evidence type="ECO:0000313" key="4">
    <source>
        <dbReference type="Proteomes" id="UP000242662"/>
    </source>
</evidence>
<evidence type="ECO:0000256" key="1">
    <source>
        <dbReference type="ARBA" id="ARBA00008522"/>
    </source>
</evidence>
<gene>
    <name evidence="3" type="ORF">SAMN05421737_10767</name>
</gene>
<dbReference type="Pfam" id="PF02639">
    <property type="entry name" value="DUF188"/>
    <property type="match status" value="1"/>
</dbReference>
<organism evidence="3 4">
    <name type="scientific">Shouchella lonarensis</name>
    <dbReference type="NCBI Taxonomy" id="1464122"/>
    <lineage>
        <taxon>Bacteria</taxon>
        <taxon>Bacillati</taxon>
        <taxon>Bacillota</taxon>
        <taxon>Bacilli</taxon>
        <taxon>Bacillales</taxon>
        <taxon>Bacillaceae</taxon>
        <taxon>Shouchella</taxon>
    </lineage>
</organism>
<dbReference type="Proteomes" id="UP000242662">
    <property type="component" value="Unassembled WGS sequence"/>
</dbReference>
<dbReference type="InterPro" id="IPR003791">
    <property type="entry name" value="UPF0178"/>
</dbReference>
<reference evidence="4" key="1">
    <citation type="submission" date="2016-09" db="EMBL/GenBank/DDBJ databases">
        <authorList>
            <person name="Varghese N."/>
            <person name="Submissions S."/>
        </authorList>
    </citation>
    <scope>NUCLEOTIDE SEQUENCE [LARGE SCALE GENOMIC DNA]</scope>
    <source>
        <strain evidence="4">25nlg</strain>
    </source>
</reference>
<sequence>MGTKRNQIVYVDADSCPVKEEIISLCETYECDVVFVCSYAHDLNAPAHIKIVQVDCHKEAVDLYILAAVKETDVCVTQDYGLASLLLMKGVYVVSPRGHRYDEKTMDEMLQSRYLSQKERRSGKKVRGGPKKFTAIERDRFKQNLASLLDGE</sequence>
<dbReference type="OrthoDB" id="9798918at2"/>
<protein>
    <recommendedName>
        <fullName evidence="2">UPF0178 protein SAMN05421737_10767</fullName>
    </recommendedName>
</protein>
<dbReference type="PANTHER" id="PTHR35146:SF1">
    <property type="entry name" value="UPF0178 PROTEIN YAII"/>
    <property type="match status" value="1"/>
</dbReference>
<accession>A0A1G6KL79</accession>
<dbReference type="NCBIfam" id="NF001095">
    <property type="entry name" value="PRK00124.1"/>
    <property type="match status" value="1"/>
</dbReference>
<dbReference type="AlphaFoldDB" id="A0A1G6KL79"/>
<evidence type="ECO:0000313" key="3">
    <source>
        <dbReference type="EMBL" id="SDC31687.1"/>
    </source>
</evidence>
<dbReference type="STRING" id="1464122.SAMN05421737_10767"/>
<keyword evidence="4" id="KW-1185">Reference proteome</keyword>
<proteinExistence type="inferred from homology"/>
<dbReference type="HAMAP" id="MF_00489">
    <property type="entry name" value="UPF0178"/>
    <property type="match status" value="1"/>
</dbReference>
<dbReference type="EMBL" id="FMYM01000007">
    <property type="protein sequence ID" value="SDC31687.1"/>
    <property type="molecule type" value="Genomic_DNA"/>
</dbReference>